<proteinExistence type="predicted"/>
<dbReference type="EMBL" id="JALP01000106">
    <property type="protein sequence ID" value="THG90894.1"/>
    <property type="molecule type" value="Genomic_DNA"/>
</dbReference>
<dbReference type="EMBL" id="ALPT02000008">
    <property type="protein sequence ID" value="KGA98603.1"/>
    <property type="molecule type" value="Genomic_DNA"/>
</dbReference>
<reference evidence="1 3" key="1">
    <citation type="journal article" date="2014" name="Genome Announc.">
        <title>Draft Genome Sequence of Bacillus alcalophilus AV1934, a Classic Alkaliphile Isolated from Human Feces in 1934.</title>
        <authorList>
            <person name="Attie O."/>
            <person name="Jayaprakash A."/>
            <person name="Shah H."/>
            <person name="Paulsen I.T."/>
            <person name="Morino M."/>
            <person name="Takahashi Y."/>
            <person name="Narumi I."/>
            <person name="Sachidanandam R."/>
            <person name="Satoh K."/>
            <person name="Ito M."/>
            <person name="Krulwich T.A."/>
        </authorList>
    </citation>
    <scope>NUCLEOTIDE SEQUENCE [LARGE SCALE GENOMIC DNA]</scope>
    <source>
        <strain evidence="1 3">AV1934</strain>
    </source>
</reference>
<keyword evidence="3" id="KW-1185">Reference proteome</keyword>
<gene>
    <name evidence="2" type="ORF">AJ85_08295</name>
    <name evidence="1" type="ORF">BALCAV_0203710</name>
</gene>
<sequence>MTEGSDYPKVTAPYSFNFIVFCYSLLNNQNQIIPIKLTNSEKVESAIKIKHCWEEQCKLIEKEHEYVLYGSIETSLLTNIFPNLKEKTKKEILLAFNSIWSYITSGLLLEQVCIANLDRIKQIRKIEKELFVVYGQIPPNCRLHLKNIGDFICINEYL</sequence>
<name>A0A094WRB4_ALKAL</name>
<evidence type="ECO:0000313" key="4">
    <source>
        <dbReference type="Proteomes" id="UP000297014"/>
    </source>
</evidence>
<accession>A0A094WRB4</accession>
<organism evidence="1 3">
    <name type="scientific">Alkalihalobacillus alcalophilus ATCC 27647 = CGMCC 1.3604</name>
    <dbReference type="NCBI Taxonomy" id="1218173"/>
    <lineage>
        <taxon>Bacteria</taxon>
        <taxon>Bacillati</taxon>
        <taxon>Bacillota</taxon>
        <taxon>Bacilli</taxon>
        <taxon>Bacillales</taxon>
        <taxon>Bacillaceae</taxon>
        <taxon>Alkalihalobacillus</taxon>
    </lineage>
</organism>
<dbReference type="RefSeq" id="WP_003324658.1">
    <property type="nucleotide sequence ID" value="NZ_ALPT02000008.1"/>
</dbReference>
<dbReference type="Proteomes" id="UP000297014">
    <property type="component" value="Unassembled WGS sequence"/>
</dbReference>
<protein>
    <submittedName>
        <fullName evidence="1">Uncharacterized protein</fullName>
    </submittedName>
</protein>
<evidence type="ECO:0000313" key="1">
    <source>
        <dbReference type="EMBL" id="KGA98603.1"/>
    </source>
</evidence>
<evidence type="ECO:0000313" key="3">
    <source>
        <dbReference type="Proteomes" id="UP000002754"/>
    </source>
</evidence>
<dbReference type="Proteomes" id="UP000002754">
    <property type="component" value="Unassembled WGS sequence"/>
</dbReference>
<dbReference type="AlphaFoldDB" id="A0A094WRB4"/>
<reference evidence="2 4" key="2">
    <citation type="submission" date="2014-01" db="EMBL/GenBank/DDBJ databases">
        <title>Draft genome sequencing of Bacillus alcalophilus CGMCC 1.3604.</title>
        <authorList>
            <person name="Yang J."/>
            <person name="Diao L."/>
            <person name="Yang S."/>
        </authorList>
    </citation>
    <scope>NUCLEOTIDE SEQUENCE [LARGE SCALE GENOMIC DNA]</scope>
    <source>
        <strain evidence="2 4">CGMCC 1.3604</strain>
    </source>
</reference>
<evidence type="ECO:0000313" key="2">
    <source>
        <dbReference type="EMBL" id="THG90894.1"/>
    </source>
</evidence>
<comment type="caution">
    <text evidence="1">The sequence shown here is derived from an EMBL/GenBank/DDBJ whole genome shotgun (WGS) entry which is preliminary data.</text>
</comment>
<dbReference type="STRING" id="1218173.BALCAV_0203710"/>